<comment type="caution">
    <text evidence="2">The sequence shown here is derived from an EMBL/GenBank/DDBJ whole genome shotgun (WGS) entry which is preliminary data.</text>
</comment>
<dbReference type="RefSeq" id="WP_274165156.1">
    <property type="nucleotide sequence ID" value="NZ_JAJUBC010000016.1"/>
</dbReference>
<sequence length="71" mass="8281">MEELLIWGIVATAIPAIAYLLHRMFKKPEVKVIRTPTQADEDYFLEVRMDSFEAEIRAKVERARRESEGKS</sequence>
<keyword evidence="1" id="KW-0472">Membrane</keyword>
<keyword evidence="3" id="KW-1185">Reference proteome</keyword>
<name>A0ABT5R2E1_9GAMM</name>
<evidence type="ECO:0000256" key="1">
    <source>
        <dbReference type="SAM" id="Phobius"/>
    </source>
</evidence>
<keyword evidence="1" id="KW-1133">Transmembrane helix</keyword>
<feature type="transmembrane region" description="Helical" evidence="1">
    <location>
        <begin position="6"/>
        <end position="25"/>
    </location>
</feature>
<gene>
    <name evidence="2" type="ORF">LRP50_14390</name>
</gene>
<organism evidence="2 3">
    <name type="scientific">Enterovibrio gelatinilyticus</name>
    <dbReference type="NCBI Taxonomy" id="2899819"/>
    <lineage>
        <taxon>Bacteria</taxon>
        <taxon>Pseudomonadati</taxon>
        <taxon>Pseudomonadota</taxon>
        <taxon>Gammaproteobacteria</taxon>
        <taxon>Vibrionales</taxon>
        <taxon>Vibrionaceae</taxon>
        <taxon>Enterovibrio</taxon>
    </lineage>
</organism>
<keyword evidence="1" id="KW-0812">Transmembrane</keyword>
<reference evidence="2" key="1">
    <citation type="submission" date="2021-12" db="EMBL/GenBank/DDBJ databases">
        <title>Enterovibrio ZSDZ35 sp. nov. and Enterovibrio ZSDZ42 sp. nov., isolated from coastal seawater in Qingdao.</title>
        <authorList>
            <person name="Zhang P."/>
        </authorList>
    </citation>
    <scope>NUCLEOTIDE SEQUENCE</scope>
    <source>
        <strain evidence="2">ZSDZ42</strain>
    </source>
</reference>
<evidence type="ECO:0000313" key="2">
    <source>
        <dbReference type="EMBL" id="MDD1794325.1"/>
    </source>
</evidence>
<evidence type="ECO:0008006" key="4">
    <source>
        <dbReference type="Google" id="ProtNLM"/>
    </source>
</evidence>
<evidence type="ECO:0000313" key="3">
    <source>
        <dbReference type="Proteomes" id="UP001149400"/>
    </source>
</evidence>
<dbReference type="Proteomes" id="UP001149400">
    <property type="component" value="Unassembled WGS sequence"/>
</dbReference>
<proteinExistence type="predicted"/>
<protein>
    <recommendedName>
        <fullName evidence="4">Phage shock protein B</fullName>
    </recommendedName>
</protein>
<accession>A0ABT5R2E1</accession>
<dbReference type="EMBL" id="JAJUBC010000016">
    <property type="protein sequence ID" value="MDD1794325.1"/>
    <property type="molecule type" value="Genomic_DNA"/>
</dbReference>